<evidence type="ECO:0000313" key="3">
    <source>
        <dbReference type="Proteomes" id="UP000002530"/>
    </source>
</evidence>
<dbReference type="Proteomes" id="UP000002530">
    <property type="component" value="Unassembled WGS sequence"/>
</dbReference>
<dbReference type="EMBL" id="AAHF01000008">
    <property type="protein sequence ID" value="EAL87188.1"/>
    <property type="molecule type" value="Genomic_DNA"/>
</dbReference>
<keyword evidence="1" id="KW-0812">Transmembrane</keyword>
<dbReference type="KEGG" id="afm:AFUA_2G00890"/>
<dbReference type="OrthoDB" id="4159814at2759"/>
<gene>
    <name evidence="2" type="ORF">AFUA_2G00890</name>
</gene>
<sequence length="121" mass="13530">MTADTCDGCCGRYDGRRGERYKGIPPASLAVLTPLEQGEAAIDLVKMAELSKEVVILIVIVGCVVCVLIGYSIHYIFTNGFQDDPREKEMTYEQKEYMRDLRLKNMEALARQAGVTIPRDP</sequence>
<dbReference type="InParanoid" id="Q4WIR7"/>
<dbReference type="eggNOG" id="ENOG502RPGB">
    <property type="taxonomic scope" value="Eukaryota"/>
</dbReference>
<keyword evidence="1" id="KW-0472">Membrane</keyword>
<evidence type="ECO:0000313" key="2">
    <source>
        <dbReference type="EMBL" id="EAL87188.1"/>
    </source>
</evidence>
<feature type="transmembrane region" description="Helical" evidence="1">
    <location>
        <begin position="54"/>
        <end position="77"/>
    </location>
</feature>
<dbReference type="RefSeq" id="XP_749226.1">
    <property type="nucleotide sequence ID" value="XM_744133.1"/>
</dbReference>
<protein>
    <submittedName>
        <fullName evidence="2">Uncharacterized protein</fullName>
    </submittedName>
</protein>
<evidence type="ECO:0000256" key="1">
    <source>
        <dbReference type="SAM" id="Phobius"/>
    </source>
</evidence>
<dbReference type="AlphaFoldDB" id="Q4WIR7"/>
<reference evidence="2 3" key="1">
    <citation type="journal article" date="2005" name="Nature">
        <title>Genomic sequence of the pathogenic and allergenic filamentous fungus Aspergillus fumigatus.</title>
        <authorList>
            <person name="Nierman W.C."/>
            <person name="Pain A."/>
            <person name="Anderson M.J."/>
            <person name="Wortman J.R."/>
            <person name="Kim H.S."/>
            <person name="Arroyo J."/>
            <person name="Berriman M."/>
            <person name="Abe K."/>
            <person name="Archer D.B."/>
            <person name="Bermejo C."/>
            <person name="Bennett J."/>
            <person name="Bowyer P."/>
            <person name="Chen D."/>
            <person name="Collins M."/>
            <person name="Coulsen R."/>
            <person name="Davies R."/>
            <person name="Dyer P.S."/>
            <person name="Farman M."/>
            <person name="Fedorova N."/>
            <person name="Fedorova N."/>
            <person name="Feldblyum T.V."/>
            <person name="Fischer R."/>
            <person name="Fosker N."/>
            <person name="Fraser A."/>
            <person name="Garcia J.L."/>
            <person name="Garcia M.J."/>
            <person name="Goble A."/>
            <person name="Goldman G.H."/>
            <person name="Gomi K."/>
            <person name="Griffith-Jones S."/>
            <person name="Gwilliam R."/>
            <person name="Haas B."/>
            <person name="Haas H."/>
            <person name="Harris D."/>
            <person name="Horiuchi H."/>
            <person name="Huang J."/>
            <person name="Humphray S."/>
            <person name="Jimenez J."/>
            <person name="Keller N."/>
            <person name="Khouri H."/>
            <person name="Kitamoto K."/>
            <person name="Kobayashi T."/>
            <person name="Konzack S."/>
            <person name="Kulkarni R."/>
            <person name="Kumagai T."/>
            <person name="Lafon A."/>
            <person name="Latge J.P."/>
            <person name="Li W."/>
            <person name="Lord A."/>
            <person name="Lu C."/>
            <person name="Majoros W.H."/>
            <person name="May G.S."/>
            <person name="Miller B.L."/>
            <person name="Mohamoud Y."/>
            <person name="Molina M."/>
            <person name="Monod M."/>
            <person name="Mouyna I."/>
            <person name="Mulligan S."/>
            <person name="Murphy L."/>
            <person name="O'Neil S."/>
            <person name="Paulsen I."/>
            <person name="Penalva M.A."/>
            <person name="Pertea M."/>
            <person name="Price C."/>
            <person name="Pritchard B.L."/>
            <person name="Quail M.A."/>
            <person name="Rabbinowitsch E."/>
            <person name="Rawlins N."/>
            <person name="Rajandream M.A."/>
            <person name="Reichard U."/>
            <person name="Renauld H."/>
            <person name="Robson G.D."/>
            <person name="Rodriguez de Cordoba S."/>
            <person name="Rodriguez-Pena J.M."/>
            <person name="Ronning C.M."/>
            <person name="Rutter S."/>
            <person name="Salzberg S.L."/>
            <person name="Sanchez M."/>
            <person name="Sanchez-Ferrero J.C."/>
            <person name="Saunders D."/>
            <person name="Seeger K."/>
            <person name="Squares R."/>
            <person name="Squares S."/>
            <person name="Takeuchi M."/>
            <person name="Tekaia F."/>
            <person name="Turner G."/>
            <person name="Vazquez de Aldana C.R."/>
            <person name="Weidman J."/>
            <person name="White O."/>
            <person name="Woodward J."/>
            <person name="Yu J.H."/>
            <person name="Fraser C."/>
            <person name="Galagan J.E."/>
            <person name="Asai K."/>
            <person name="Machida M."/>
            <person name="Hall N."/>
            <person name="Barrell B."/>
            <person name="Denning D.W."/>
        </authorList>
    </citation>
    <scope>NUCLEOTIDE SEQUENCE [LARGE SCALE GENOMIC DNA]</scope>
    <source>
        <strain evidence="2 3">Af293</strain>
    </source>
</reference>
<keyword evidence="1" id="KW-1133">Transmembrane helix</keyword>
<proteinExistence type="predicted"/>
<comment type="caution">
    <text evidence="2">The sequence shown here is derived from an EMBL/GenBank/DDBJ whole genome shotgun (WGS) entry which is preliminary data.</text>
</comment>
<dbReference type="HOGENOM" id="CLU_2037542_0_0_1"/>
<keyword evidence="3" id="KW-1185">Reference proteome</keyword>
<dbReference type="GeneID" id="3506699"/>
<accession>Q4WIR7</accession>
<dbReference type="VEuPathDB" id="FungiDB:Afu2g00890"/>
<name>Q4WIR7_ASPFU</name>
<organism evidence="2 3">
    <name type="scientific">Aspergillus fumigatus (strain ATCC MYA-4609 / CBS 101355 / FGSC A1100 / Af293)</name>
    <name type="common">Neosartorya fumigata</name>
    <dbReference type="NCBI Taxonomy" id="330879"/>
    <lineage>
        <taxon>Eukaryota</taxon>
        <taxon>Fungi</taxon>
        <taxon>Dikarya</taxon>
        <taxon>Ascomycota</taxon>
        <taxon>Pezizomycotina</taxon>
        <taxon>Eurotiomycetes</taxon>
        <taxon>Eurotiomycetidae</taxon>
        <taxon>Eurotiales</taxon>
        <taxon>Aspergillaceae</taxon>
        <taxon>Aspergillus</taxon>
        <taxon>Aspergillus subgen. Fumigati</taxon>
    </lineage>
</organism>